<accession>A0A0A9YEM1</accession>
<evidence type="ECO:0000313" key="3">
    <source>
        <dbReference type="EMBL" id="JAG27970.1"/>
    </source>
</evidence>
<dbReference type="AlphaFoldDB" id="A0A0A9YEM1"/>
<dbReference type="GO" id="GO:0008526">
    <property type="term" value="F:phosphatidylinositol transfer activity"/>
    <property type="evidence" value="ECO:0007669"/>
    <property type="project" value="TreeGrafter"/>
</dbReference>
<dbReference type="InterPro" id="IPR023393">
    <property type="entry name" value="START-like_dom_sf"/>
</dbReference>
<protein>
    <submittedName>
        <fullName evidence="3">Phosphatidylinositol transfer protein beta isoform</fullName>
    </submittedName>
</protein>
<name>A0A0A9YEM1_LYGHE</name>
<dbReference type="InterPro" id="IPR001666">
    <property type="entry name" value="PI_transfer"/>
</dbReference>
<dbReference type="GO" id="GO:0035091">
    <property type="term" value="F:phosphatidylinositol binding"/>
    <property type="evidence" value="ECO:0007669"/>
    <property type="project" value="TreeGrafter"/>
</dbReference>
<dbReference type="EMBL" id="GBRD01002045">
    <property type="protein sequence ID" value="JAG63776.1"/>
    <property type="molecule type" value="Transcribed_RNA"/>
</dbReference>
<evidence type="ECO:0000259" key="2">
    <source>
        <dbReference type="Pfam" id="PF02121"/>
    </source>
</evidence>
<gene>
    <name evidence="3" type="primary">PITPNB</name>
    <name evidence="3" type="ORF">CM83_20575</name>
</gene>
<dbReference type="EMBL" id="GBHO01015634">
    <property type="protein sequence ID" value="JAG27970.1"/>
    <property type="molecule type" value="Transcribed_RNA"/>
</dbReference>
<sequence length="191" mass="22084">MKESWNAYPYIRTLMTNPPRKDSVFVIIESIHLPDRGTQENVHGLPPDKLKLREVVYIDVGHEPLNTKESKDPKNFVSAKTGRGPFAGNWHEHVQPIMTCYKLVTIEIKLWAFQSRVENFVANYQKKIFTNFHQDLVCGMDDWLGLTMAEIRVFEERTKRELDEKKAAAAACKRPGSGKRRSKNVQKKQNT</sequence>
<dbReference type="GO" id="GO:0005737">
    <property type="term" value="C:cytoplasm"/>
    <property type="evidence" value="ECO:0007669"/>
    <property type="project" value="TreeGrafter"/>
</dbReference>
<proteinExistence type="predicted"/>
<feature type="region of interest" description="Disordered" evidence="1">
    <location>
        <begin position="165"/>
        <end position="191"/>
    </location>
</feature>
<feature type="domain" description="Phosphatidylinositol transfer protein N-terminal" evidence="2">
    <location>
        <begin position="3"/>
        <end position="159"/>
    </location>
</feature>
<dbReference type="Gene3D" id="3.30.530.20">
    <property type="match status" value="1"/>
</dbReference>
<evidence type="ECO:0000256" key="1">
    <source>
        <dbReference type="SAM" id="MobiDB-lite"/>
    </source>
</evidence>
<evidence type="ECO:0000313" key="4">
    <source>
        <dbReference type="EMBL" id="JAG63776.1"/>
    </source>
</evidence>
<dbReference type="PANTHER" id="PTHR10658">
    <property type="entry name" value="PHOSPHATIDYLINOSITOL TRANSFER PROTEIN"/>
    <property type="match status" value="1"/>
</dbReference>
<dbReference type="GO" id="GO:0008525">
    <property type="term" value="F:phosphatidylcholine transporter activity"/>
    <property type="evidence" value="ECO:0007669"/>
    <property type="project" value="TreeGrafter"/>
</dbReference>
<dbReference type="InterPro" id="IPR055261">
    <property type="entry name" value="PI_transfer_N"/>
</dbReference>
<reference evidence="3" key="2">
    <citation type="submission" date="2014-07" db="EMBL/GenBank/DDBJ databases">
        <authorList>
            <person name="Hull J."/>
        </authorList>
    </citation>
    <scope>NUCLEOTIDE SEQUENCE</scope>
</reference>
<feature type="compositionally biased region" description="Basic residues" evidence="1">
    <location>
        <begin position="176"/>
        <end position="191"/>
    </location>
</feature>
<dbReference type="PANTHER" id="PTHR10658:SF11">
    <property type="entry name" value="VIBRATOR, ISOFORM B"/>
    <property type="match status" value="1"/>
</dbReference>
<dbReference type="Pfam" id="PF02121">
    <property type="entry name" value="IP_trans"/>
    <property type="match status" value="1"/>
</dbReference>
<dbReference type="SUPFAM" id="SSF55961">
    <property type="entry name" value="Bet v1-like"/>
    <property type="match status" value="1"/>
</dbReference>
<organism evidence="3">
    <name type="scientific">Lygus hesperus</name>
    <name type="common">Western plant bug</name>
    <dbReference type="NCBI Taxonomy" id="30085"/>
    <lineage>
        <taxon>Eukaryota</taxon>
        <taxon>Metazoa</taxon>
        <taxon>Ecdysozoa</taxon>
        <taxon>Arthropoda</taxon>
        <taxon>Hexapoda</taxon>
        <taxon>Insecta</taxon>
        <taxon>Pterygota</taxon>
        <taxon>Neoptera</taxon>
        <taxon>Paraneoptera</taxon>
        <taxon>Hemiptera</taxon>
        <taxon>Heteroptera</taxon>
        <taxon>Panheteroptera</taxon>
        <taxon>Cimicomorpha</taxon>
        <taxon>Miridae</taxon>
        <taxon>Mirini</taxon>
        <taxon>Lygus</taxon>
    </lineage>
</organism>
<dbReference type="PRINTS" id="PR00391">
    <property type="entry name" value="PITRANSFER"/>
</dbReference>
<reference evidence="4" key="3">
    <citation type="submission" date="2014-09" db="EMBL/GenBank/DDBJ databases">
        <authorList>
            <person name="Magalhaes I.L.F."/>
            <person name="Oliveira U."/>
            <person name="Santos F.R."/>
            <person name="Vidigal T.H.D.A."/>
            <person name="Brescovit A.D."/>
            <person name="Santos A.J."/>
        </authorList>
    </citation>
    <scope>NUCLEOTIDE SEQUENCE</scope>
</reference>
<reference evidence="3" key="1">
    <citation type="journal article" date="2014" name="PLoS ONE">
        <title>Transcriptome-Based Identification of ABC Transporters in the Western Tarnished Plant Bug Lygus hesperus.</title>
        <authorList>
            <person name="Hull J.J."/>
            <person name="Chaney K."/>
            <person name="Geib S.M."/>
            <person name="Fabrick J.A."/>
            <person name="Brent C.S."/>
            <person name="Walsh D."/>
            <person name="Lavine L.C."/>
        </authorList>
    </citation>
    <scope>NUCLEOTIDE SEQUENCE</scope>
</reference>
<dbReference type="GO" id="GO:0031210">
    <property type="term" value="F:phosphatidylcholine binding"/>
    <property type="evidence" value="ECO:0007669"/>
    <property type="project" value="TreeGrafter"/>
</dbReference>